<evidence type="ECO:0000256" key="4">
    <source>
        <dbReference type="ARBA" id="ARBA00022679"/>
    </source>
</evidence>
<feature type="transmembrane region" description="Helical" evidence="11">
    <location>
        <begin position="398"/>
        <end position="417"/>
    </location>
</feature>
<gene>
    <name evidence="13" type="ORF">GUJ93_ZPchr0010g11019</name>
</gene>
<feature type="transmembrane region" description="Helical" evidence="11">
    <location>
        <begin position="290"/>
        <end position="307"/>
    </location>
</feature>
<keyword evidence="11" id="KW-0472">Membrane</keyword>
<keyword evidence="7" id="KW-0511">Multifunctional enzyme</keyword>
<comment type="catalytic activity">
    <reaction evidence="9">
        <text>IMP + H2O = 5-formamido-1-(5-phospho-D-ribosyl)imidazole-4-carboxamide</text>
        <dbReference type="Rhea" id="RHEA:18445"/>
        <dbReference type="ChEBI" id="CHEBI:15377"/>
        <dbReference type="ChEBI" id="CHEBI:58053"/>
        <dbReference type="ChEBI" id="CHEBI:58467"/>
        <dbReference type="EC" id="3.5.4.10"/>
    </reaction>
</comment>
<dbReference type="Proteomes" id="UP000729402">
    <property type="component" value="Unassembled WGS sequence"/>
</dbReference>
<dbReference type="SMART" id="SM00851">
    <property type="entry name" value="MGS"/>
    <property type="match status" value="1"/>
</dbReference>
<dbReference type="FunFam" id="3.40.140.20:FF:000001">
    <property type="entry name" value="Bifunctional purine biosynthesis protein PurH"/>
    <property type="match status" value="1"/>
</dbReference>
<dbReference type="FunFam" id="3.40.50.1380:FF:000001">
    <property type="entry name" value="Bifunctional purine biosynthesis protein PurH"/>
    <property type="match status" value="1"/>
</dbReference>
<dbReference type="SMART" id="SM00798">
    <property type="entry name" value="AICARFT_IMPCHas"/>
    <property type="match status" value="1"/>
</dbReference>
<comment type="caution">
    <text evidence="13">The sequence shown here is derived from an EMBL/GenBank/DDBJ whole genome shotgun (WGS) entry which is preliminary data.</text>
</comment>
<dbReference type="InterPro" id="IPR002695">
    <property type="entry name" value="PurH-like"/>
</dbReference>
<dbReference type="GO" id="GO:0006189">
    <property type="term" value="P:'de novo' IMP biosynthetic process"/>
    <property type="evidence" value="ECO:0007669"/>
    <property type="project" value="TreeGrafter"/>
</dbReference>
<dbReference type="GO" id="GO:0003937">
    <property type="term" value="F:IMP cyclohydrolase activity"/>
    <property type="evidence" value="ECO:0007669"/>
    <property type="project" value="UniProtKB-EC"/>
</dbReference>
<dbReference type="HAMAP" id="MF_00139">
    <property type="entry name" value="PurH"/>
    <property type="match status" value="1"/>
</dbReference>
<keyword evidence="6" id="KW-0378">Hydrolase</keyword>
<reference evidence="13" key="2">
    <citation type="submission" date="2021-02" db="EMBL/GenBank/DDBJ databases">
        <authorList>
            <person name="Kimball J.A."/>
            <person name="Haas M.W."/>
            <person name="Macchietto M."/>
            <person name="Kono T."/>
            <person name="Duquette J."/>
            <person name="Shao M."/>
        </authorList>
    </citation>
    <scope>NUCLEOTIDE SEQUENCE</scope>
    <source>
        <tissue evidence="13">Fresh leaf tissue</tissue>
    </source>
</reference>
<evidence type="ECO:0000256" key="2">
    <source>
        <dbReference type="ARBA" id="ARBA00004954"/>
    </source>
</evidence>
<keyword evidence="5" id="KW-0658">Purine biosynthesis</keyword>
<dbReference type="Pfam" id="PF01808">
    <property type="entry name" value="AICARFT_IMPCHas"/>
    <property type="match status" value="1"/>
</dbReference>
<feature type="compositionally biased region" description="Polar residues" evidence="10">
    <location>
        <begin position="1"/>
        <end position="13"/>
    </location>
</feature>
<dbReference type="NCBIfam" id="TIGR00355">
    <property type="entry name" value="purH"/>
    <property type="match status" value="1"/>
</dbReference>
<dbReference type="InterPro" id="IPR053952">
    <property type="entry name" value="K_trans_C"/>
</dbReference>
<dbReference type="InterPro" id="IPR011607">
    <property type="entry name" value="MGS-like_dom"/>
</dbReference>
<feature type="transmembrane region" description="Helical" evidence="11">
    <location>
        <begin position="216"/>
        <end position="235"/>
    </location>
</feature>
<feature type="transmembrane region" description="Helical" evidence="11">
    <location>
        <begin position="42"/>
        <end position="64"/>
    </location>
</feature>
<keyword evidence="4" id="KW-0808">Transferase</keyword>
<sequence>MASISDSETTNHGSMWDLDQNLDQPMDEDASRLKNMYREKKFSSILLLRLAFQSLGVVFGDLGTSPLYVFYNVFPRGVDDDEDVIGALSLIIYTLTLIPLMKYVFVVLRANDNGQGGTFALYSLLCRHAKINTIPNRHKTDEELTTYSRQTYEENSLAAKVKRWLEGHPYKKNCLLILVLIGACTAIGDGILTPAISVLSASGGLRVQNQKMSTDVIVVIAVIILVGLFSMQHYGVDKVGWLFAPIVLLWFILIGTIGALNIHKYNSSVLKAYNPVYIYRYFQRGKSKSWTSLGGIMLSITGTEALFADLCHFPVLAIQIAFTLVVFPCLLLAYTGQAAYIICNKDHVVDAFYRSIPDAIYWPNQSQIGNAYGTAVVIVMLVTTFLMVPIMLLVWKSHWILVVTFIVLSLMVELPYFTACIIKVDQGGWVPLVIATAFFIIMTWTEPRPCQGSWIGFVYTELASGVPHIFSHFITNLPAIHSVVVFVCVKYLPVYTVPVEERFIMKRIGPKNFHMFRCVARYGYKDIHKKDDDFEKMLLDRLLIFVRLESMMDDYYSDSEDFTMMEEKTERSSNALLLTGKAGSNTMCSTGDLTYSSHDSIVPAKSPLRGNSLTRYSSQMFGDELEFLDRCKDAGIVHILGNTIVHARPDSGIIKKFSVNYVYAFLRRACRENSVMFNVPHESLLNVGQIYSAAAAKVCAGLRASRRHHGRHLLLRAPSHPSRRVPSLSSSSYAGRAAVPAMAAAEAEAGVSTAAEARSSGAGVKQALISLSDKTDLAYLGNGLRSLGFSIVSTGGTASSLEAAGVNVTKVEEITHFPEMLDGRVKTLHPSVHGGILARRDQEHHLKALNEHGIGTFDVVVVNLYPFYNKVTSGVISFEDGIENIDIGGPTLIRAAAKNHKDVLVVVDHEDYPALLEYLQGKQDDQQFRKMLAWKAFQHVASYDSAVSEWLWKQSKQGDTFPPSFTVPLSLKSTLRYGENPHQKAAFYGDKSISLVNAGGIATAIQHHGKEMSYNNYLDADAAWNCVSEFESPTCVVVKHTNPCGVASRQDVLEAYRLAVKGDPVSAFGGIVAFNTTIDEVLAKEIREFRSPTDGQTRMFYEIVVAPGYTEKGLEILKGKSKTLRILEAKRSGKGLLSLRQVSGGWLAQESDDLTPENITFTTVSDRAPQEDELSDAKFAWLCVKHVKSNAIVIAKNNCMLGMGSGQPNRLESLRIAFRKAGEEAKGAALASDAFFPFAWNDAVEEACQNGIGVIAEPSGSIRDSDAVDCCNKYGVSLLFTGVRHFRH</sequence>
<dbReference type="InterPro" id="IPR053951">
    <property type="entry name" value="K_trans_N"/>
</dbReference>
<evidence type="ECO:0000256" key="10">
    <source>
        <dbReference type="SAM" id="MobiDB-lite"/>
    </source>
</evidence>
<dbReference type="OrthoDB" id="6017153at2759"/>
<dbReference type="PANTHER" id="PTHR11692:SF0">
    <property type="entry name" value="BIFUNCTIONAL PURINE BIOSYNTHESIS PROTEIN ATIC"/>
    <property type="match status" value="1"/>
</dbReference>
<dbReference type="CDD" id="cd01421">
    <property type="entry name" value="IMPCH"/>
    <property type="match status" value="1"/>
</dbReference>
<feature type="region of interest" description="Disordered" evidence="10">
    <location>
        <begin position="1"/>
        <end position="22"/>
    </location>
</feature>
<feature type="transmembrane region" description="Helical" evidence="11">
    <location>
        <begin position="313"/>
        <end position="335"/>
    </location>
</feature>
<feature type="transmembrane region" description="Helical" evidence="11">
    <location>
        <begin position="429"/>
        <end position="445"/>
    </location>
</feature>
<reference evidence="13" key="1">
    <citation type="journal article" date="2021" name="bioRxiv">
        <title>Whole Genome Assembly and Annotation of Northern Wild Rice, Zizania palustris L., Supports a Whole Genome Duplication in the Zizania Genus.</title>
        <authorList>
            <person name="Haas M."/>
            <person name="Kono T."/>
            <person name="Macchietto M."/>
            <person name="Millas R."/>
            <person name="McGilp L."/>
            <person name="Shao M."/>
            <person name="Duquette J."/>
            <person name="Hirsch C.N."/>
            <person name="Kimball J."/>
        </authorList>
    </citation>
    <scope>NUCLEOTIDE SEQUENCE</scope>
    <source>
        <tissue evidence="13">Fresh leaf tissue</tissue>
    </source>
</reference>
<keyword evidence="14" id="KW-1185">Reference proteome</keyword>
<dbReference type="EMBL" id="JAAALK010000082">
    <property type="protein sequence ID" value="KAG8086961.1"/>
    <property type="molecule type" value="Genomic_DNA"/>
</dbReference>
<evidence type="ECO:0000256" key="5">
    <source>
        <dbReference type="ARBA" id="ARBA00022755"/>
    </source>
</evidence>
<dbReference type="PROSITE" id="PS51855">
    <property type="entry name" value="MGS"/>
    <property type="match status" value="1"/>
</dbReference>
<feature type="transmembrane region" description="Helical" evidence="11">
    <location>
        <begin position="241"/>
        <end position="262"/>
    </location>
</feature>
<name>A0A8J5WBW1_ZIZPA</name>
<dbReference type="GO" id="GO:0004643">
    <property type="term" value="F:phosphoribosylaminoimidazolecarboxamide formyltransferase activity"/>
    <property type="evidence" value="ECO:0007669"/>
    <property type="project" value="UniProtKB-EC"/>
</dbReference>
<evidence type="ECO:0000256" key="6">
    <source>
        <dbReference type="ARBA" id="ARBA00022801"/>
    </source>
</evidence>
<evidence type="ECO:0000256" key="9">
    <source>
        <dbReference type="ARBA" id="ARBA00050687"/>
    </source>
</evidence>
<comment type="pathway">
    <text evidence="1">Purine metabolism; IMP biosynthesis via de novo pathway; IMP from 5-formamido-1-(5-phospho-D-ribosyl)imidazole-4-carboxamide: step 1/1.</text>
</comment>
<keyword evidence="11" id="KW-0812">Transmembrane</keyword>
<accession>A0A8J5WBW1</accession>
<keyword evidence="11" id="KW-1133">Transmembrane helix</keyword>
<feature type="transmembrane region" description="Helical" evidence="11">
    <location>
        <begin position="371"/>
        <end position="392"/>
    </location>
</feature>
<protein>
    <recommendedName>
        <fullName evidence="12">MGS-like domain-containing protein</fullName>
    </recommendedName>
</protein>
<dbReference type="FunFam" id="3.40.140.20:FF:000002">
    <property type="entry name" value="Bifunctional purine biosynthesis protein PurH"/>
    <property type="match status" value="1"/>
</dbReference>
<dbReference type="Pfam" id="PF02142">
    <property type="entry name" value="MGS"/>
    <property type="match status" value="1"/>
</dbReference>
<organism evidence="13 14">
    <name type="scientific">Zizania palustris</name>
    <name type="common">Northern wild rice</name>
    <dbReference type="NCBI Taxonomy" id="103762"/>
    <lineage>
        <taxon>Eukaryota</taxon>
        <taxon>Viridiplantae</taxon>
        <taxon>Streptophyta</taxon>
        <taxon>Embryophyta</taxon>
        <taxon>Tracheophyta</taxon>
        <taxon>Spermatophyta</taxon>
        <taxon>Magnoliopsida</taxon>
        <taxon>Liliopsida</taxon>
        <taxon>Poales</taxon>
        <taxon>Poaceae</taxon>
        <taxon>BOP clade</taxon>
        <taxon>Oryzoideae</taxon>
        <taxon>Oryzeae</taxon>
        <taxon>Zizaniinae</taxon>
        <taxon>Zizania</taxon>
    </lineage>
</organism>
<evidence type="ECO:0000256" key="3">
    <source>
        <dbReference type="ARBA" id="ARBA00007667"/>
    </source>
</evidence>
<comment type="pathway">
    <text evidence="2">Purine metabolism; IMP biosynthesis via de novo pathway; 5-formamido-1-(5-phospho-D-ribosyl)imidazole-4-carboxamide from 5-amino-1-(5-phospho-D-ribosyl)imidazole-4-carboxamide (10-formyl THF route): step 1/1.</text>
</comment>
<evidence type="ECO:0000259" key="12">
    <source>
        <dbReference type="PROSITE" id="PS51855"/>
    </source>
</evidence>
<comment type="catalytic activity">
    <reaction evidence="8">
        <text>(6R)-10-formyltetrahydrofolate + 5-amino-1-(5-phospho-beta-D-ribosyl)imidazole-4-carboxamide = 5-formamido-1-(5-phospho-D-ribosyl)imidazole-4-carboxamide + (6S)-5,6,7,8-tetrahydrofolate</text>
        <dbReference type="Rhea" id="RHEA:22192"/>
        <dbReference type="ChEBI" id="CHEBI:57453"/>
        <dbReference type="ChEBI" id="CHEBI:58467"/>
        <dbReference type="ChEBI" id="CHEBI:58475"/>
        <dbReference type="ChEBI" id="CHEBI:195366"/>
        <dbReference type="EC" id="2.1.2.3"/>
    </reaction>
</comment>
<dbReference type="PANTHER" id="PTHR11692">
    <property type="entry name" value="BIFUNCTIONAL PURINE BIOSYNTHESIS PROTEIN PURH"/>
    <property type="match status" value="1"/>
</dbReference>
<feature type="domain" description="MGS-like" evidence="12">
    <location>
        <begin position="757"/>
        <end position="907"/>
    </location>
</feature>
<evidence type="ECO:0000256" key="1">
    <source>
        <dbReference type="ARBA" id="ARBA00004844"/>
    </source>
</evidence>
<evidence type="ECO:0000256" key="7">
    <source>
        <dbReference type="ARBA" id="ARBA00023268"/>
    </source>
</evidence>
<comment type="similarity">
    <text evidence="3">Belongs to the PurH family.</text>
</comment>
<evidence type="ECO:0000256" key="8">
    <source>
        <dbReference type="ARBA" id="ARBA00050488"/>
    </source>
</evidence>
<evidence type="ECO:0000256" key="11">
    <source>
        <dbReference type="SAM" id="Phobius"/>
    </source>
</evidence>
<evidence type="ECO:0000313" key="14">
    <source>
        <dbReference type="Proteomes" id="UP000729402"/>
    </source>
</evidence>
<dbReference type="NCBIfam" id="NF002049">
    <property type="entry name" value="PRK00881.1"/>
    <property type="match status" value="1"/>
</dbReference>
<feature type="transmembrane region" description="Helical" evidence="11">
    <location>
        <begin position="84"/>
        <end position="105"/>
    </location>
</feature>
<dbReference type="Pfam" id="PF22776">
    <property type="entry name" value="K_trans_C"/>
    <property type="match status" value="1"/>
</dbReference>
<evidence type="ECO:0000313" key="13">
    <source>
        <dbReference type="EMBL" id="KAG8086961.1"/>
    </source>
</evidence>
<dbReference type="Pfam" id="PF02705">
    <property type="entry name" value="K_trans"/>
    <property type="match status" value="2"/>
</dbReference>
<dbReference type="GO" id="GO:0005829">
    <property type="term" value="C:cytosol"/>
    <property type="evidence" value="ECO:0007669"/>
    <property type="project" value="TreeGrafter"/>
</dbReference>
<proteinExistence type="inferred from homology"/>